<name>A0AA40HSE9_CNENI</name>
<feature type="domain" description="RNase H type-1" evidence="6">
    <location>
        <begin position="135"/>
        <end position="280"/>
    </location>
</feature>
<keyword evidence="4" id="KW-0255">Endonuclease</keyword>
<dbReference type="InterPro" id="IPR002156">
    <property type="entry name" value="RNaseH_domain"/>
</dbReference>
<keyword evidence="5" id="KW-0378">Hydrolase</keyword>
<dbReference type="PROSITE" id="PS50879">
    <property type="entry name" value="RNASE_H_1"/>
    <property type="match status" value="1"/>
</dbReference>
<reference evidence="7" key="1">
    <citation type="submission" date="2023-06" db="EMBL/GenBank/DDBJ databases">
        <title>Reference genome for the Northern bat (Eptesicus nilssonii), a most northern bat species.</title>
        <authorList>
            <person name="Laine V.N."/>
            <person name="Pulliainen A.T."/>
            <person name="Lilley T.M."/>
        </authorList>
    </citation>
    <scope>NUCLEOTIDE SEQUENCE</scope>
    <source>
        <strain evidence="7">BLF_Eptnil</strain>
        <tissue evidence="7">Kidney</tissue>
    </source>
</reference>
<dbReference type="GO" id="GO:0003676">
    <property type="term" value="F:nucleic acid binding"/>
    <property type="evidence" value="ECO:0007669"/>
    <property type="project" value="InterPro"/>
</dbReference>
<evidence type="ECO:0000313" key="8">
    <source>
        <dbReference type="Proteomes" id="UP001177744"/>
    </source>
</evidence>
<dbReference type="AlphaFoldDB" id="A0AA40HSE9"/>
<dbReference type="GO" id="GO:0016779">
    <property type="term" value="F:nucleotidyltransferase activity"/>
    <property type="evidence" value="ECO:0007669"/>
    <property type="project" value="UniProtKB-KW"/>
</dbReference>
<evidence type="ECO:0000256" key="2">
    <source>
        <dbReference type="ARBA" id="ARBA00022695"/>
    </source>
</evidence>
<keyword evidence="3" id="KW-0540">Nuclease</keyword>
<dbReference type="InterPro" id="IPR012337">
    <property type="entry name" value="RNaseH-like_sf"/>
</dbReference>
<dbReference type="InterPro" id="IPR040643">
    <property type="entry name" value="MLVIN_C"/>
</dbReference>
<keyword evidence="8" id="KW-1185">Reference proteome</keyword>
<gene>
    <name evidence="7" type="ORF">QTO34_004249</name>
</gene>
<keyword evidence="2" id="KW-0548">Nucleotidyltransferase</keyword>
<organism evidence="7 8">
    <name type="scientific">Cnephaeus nilssonii</name>
    <name type="common">Northern bat</name>
    <name type="synonym">Eptesicus nilssonii</name>
    <dbReference type="NCBI Taxonomy" id="3371016"/>
    <lineage>
        <taxon>Eukaryota</taxon>
        <taxon>Metazoa</taxon>
        <taxon>Chordata</taxon>
        <taxon>Craniata</taxon>
        <taxon>Vertebrata</taxon>
        <taxon>Euteleostomi</taxon>
        <taxon>Mammalia</taxon>
        <taxon>Eutheria</taxon>
        <taxon>Laurasiatheria</taxon>
        <taxon>Chiroptera</taxon>
        <taxon>Yangochiroptera</taxon>
        <taxon>Vespertilionidae</taxon>
        <taxon>Cnephaeus</taxon>
    </lineage>
</organism>
<keyword evidence="1" id="KW-0808">Transferase</keyword>
<accession>A0AA40HSE9</accession>
<dbReference type="PANTHER" id="PTHR45913:SF5">
    <property type="entry name" value="GENERAL TRANSCRIPTION FACTOR II-I REPEAT DOMAIN-CONTAINING PROTEIN 2A-LIKE PROTEIN"/>
    <property type="match status" value="1"/>
</dbReference>
<comment type="caution">
    <text evidence="7">The sequence shown here is derived from an EMBL/GenBank/DDBJ whole genome shotgun (WGS) entry which is preliminary data.</text>
</comment>
<dbReference type="SUPFAM" id="SSF53098">
    <property type="entry name" value="Ribonuclease H-like"/>
    <property type="match status" value="1"/>
</dbReference>
<protein>
    <recommendedName>
        <fullName evidence="6">RNase H type-1 domain-containing protein</fullName>
    </recommendedName>
</protein>
<evidence type="ECO:0000256" key="4">
    <source>
        <dbReference type="ARBA" id="ARBA00022759"/>
    </source>
</evidence>
<dbReference type="Pfam" id="PF18697">
    <property type="entry name" value="MLVIN_C"/>
    <property type="match status" value="1"/>
</dbReference>
<sequence length="322" mass="36859">MYNNVRWLSRGKVLERFVECFEEIKVFLDDKDLGNFPQLNDDKWVNNLMLFTDLSVHINELNLKLQARGQHWLTHAWLPQPRAICENPRVQLEAVRTLNPSTFLPVAEGAPEHDGLGFLEEVYSSRPDLTDKPLKKLDLVLFTDGSSFLDKAKKTSQTIEAQALPEGWSAQRAERWALVRALELSKDTRANIYTDSRYAFATLHLLEAVWEPKEIAVIHCKGTAVHPYKPGDQVWVKDWKKEPLMPTWKGPYPVILTTPTALKVAGLNTWIHHSRVKAAHQPSDTQPEWKVTSDQKHPLQITLKRTADLVDQPAPRNPEMPC</sequence>
<evidence type="ECO:0000256" key="5">
    <source>
        <dbReference type="ARBA" id="ARBA00022801"/>
    </source>
</evidence>
<evidence type="ECO:0000256" key="1">
    <source>
        <dbReference type="ARBA" id="ARBA00022679"/>
    </source>
</evidence>
<dbReference type="EMBL" id="JAULJE010000013">
    <property type="protein sequence ID" value="KAK1336442.1"/>
    <property type="molecule type" value="Genomic_DNA"/>
</dbReference>
<dbReference type="Pfam" id="PF00075">
    <property type="entry name" value="RNase_H"/>
    <property type="match status" value="1"/>
</dbReference>
<evidence type="ECO:0000313" key="7">
    <source>
        <dbReference type="EMBL" id="KAK1336442.1"/>
    </source>
</evidence>
<dbReference type="GO" id="GO:0004523">
    <property type="term" value="F:RNA-DNA hybrid ribonuclease activity"/>
    <property type="evidence" value="ECO:0007669"/>
    <property type="project" value="InterPro"/>
</dbReference>
<evidence type="ECO:0000256" key="3">
    <source>
        <dbReference type="ARBA" id="ARBA00022722"/>
    </source>
</evidence>
<dbReference type="Gene3D" id="3.30.420.10">
    <property type="entry name" value="Ribonuclease H-like superfamily/Ribonuclease H"/>
    <property type="match status" value="1"/>
</dbReference>
<dbReference type="InterPro" id="IPR036397">
    <property type="entry name" value="RNaseH_sf"/>
</dbReference>
<dbReference type="PANTHER" id="PTHR45913">
    <property type="entry name" value="EPM2A-INTERACTING PROTEIN 1"/>
    <property type="match status" value="1"/>
</dbReference>
<evidence type="ECO:0000259" key="6">
    <source>
        <dbReference type="PROSITE" id="PS50879"/>
    </source>
</evidence>
<proteinExistence type="predicted"/>
<dbReference type="Gene3D" id="2.30.30.850">
    <property type="match status" value="1"/>
</dbReference>
<dbReference type="Proteomes" id="UP001177744">
    <property type="component" value="Unassembled WGS sequence"/>
</dbReference>